<proteinExistence type="predicted"/>
<sequence length="278" mass="31874">MAQPSLFDQDSEPIAKPVSDGVVRLRVLITVKAAPNPSESYGETVCVAGLRLDQARLGWVRLYPINFRALTSSDQFKKYEVVTVDAVPARQDQRRESWKPHLPTLKREQFLPPWRARRGLLDPLIEESMCRLNRAAREDANSQSLALVRPRQVYGLSVTRHPGWTPEQQRKIDAYANQPDLFNHEDPTPLQPPRFRGTYHYLCHDDQCRGHKQGMLDWEFVALQLKLQGGADDALTAQLQTRFLTEMCKPSRDVAFYVGNQARRPHVFSVLGVYYPPR</sequence>
<reference evidence="1" key="1">
    <citation type="submission" date="2021-02" db="EMBL/GenBank/DDBJ databases">
        <title>Natrosporangium hydrolyticum gen. nov., sp. nov, a haloalkaliphilic actinobacterium from a soda solonchak soil.</title>
        <authorList>
            <person name="Sorokin D.Y."/>
            <person name="Khijniak T.V."/>
            <person name="Zakharycheva A.P."/>
            <person name="Boueva O.V."/>
            <person name="Ariskina E.V."/>
            <person name="Hahnke R.L."/>
            <person name="Bunk B."/>
            <person name="Sproer C."/>
            <person name="Schumann P."/>
            <person name="Evtushenko L.I."/>
            <person name="Kublanov I.V."/>
        </authorList>
    </citation>
    <scope>NUCLEOTIDE SEQUENCE</scope>
    <source>
        <strain evidence="1">DSM 106523</strain>
    </source>
</reference>
<accession>A0A895YA16</accession>
<name>A0A895YA16_9ACTN</name>
<evidence type="ECO:0000313" key="1">
    <source>
        <dbReference type="EMBL" id="QSB14587.1"/>
    </source>
</evidence>
<dbReference type="EMBL" id="CP070499">
    <property type="protein sequence ID" value="QSB14587.1"/>
    <property type="molecule type" value="Genomic_DNA"/>
</dbReference>
<protein>
    <submittedName>
        <fullName evidence="1">Uncharacterized protein</fullName>
    </submittedName>
</protein>
<organism evidence="1 2">
    <name type="scientific">Natronosporangium hydrolyticum</name>
    <dbReference type="NCBI Taxonomy" id="2811111"/>
    <lineage>
        <taxon>Bacteria</taxon>
        <taxon>Bacillati</taxon>
        <taxon>Actinomycetota</taxon>
        <taxon>Actinomycetes</taxon>
        <taxon>Micromonosporales</taxon>
        <taxon>Micromonosporaceae</taxon>
        <taxon>Natronosporangium</taxon>
    </lineage>
</organism>
<dbReference type="AlphaFoldDB" id="A0A895YA16"/>
<dbReference type="KEGG" id="nhy:JQS43_24460"/>
<gene>
    <name evidence="1" type="ORF">JQS43_24460</name>
</gene>
<dbReference type="RefSeq" id="WP_239676728.1">
    <property type="nucleotide sequence ID" value="NZ_CP070499.1"/>
</dbReference>
<evidence type="ECO:0000313" key="2">
    <source>
        <dbReference type="Proteomes" id="UP000662857"/>
    </source>
</evidence>
<dbReference type="Proteomes" id="UP000662857">
    <property type="component" value="Chromosome"/>
</dbReference>
<keyword evidence="2" id="KW-1185">Reference proteome</keyword>